<proteinExistence type="predicted"/>
<sequence>MAESSGKRSPSGVSISQCVAGGASLESTITEKNRIDPWIVTQHYYHGYLPRQDVSSILTQHGDFLVRSTEVNISVIPFMLSNVRKHDSVIILRMLEEANEEGCAYE</sequence>
<dbReference type="PROSITE" id="PS50001">
    <property type="entry name" value="SH2"/>
    <property type="match status" value="1"/>
</dbReference>
<name>A0A368G1N9_ANCCA</name>
<evidence type="ECO:0000313" key="4">
    <source>
        <dbReference type="Proteomes" id="UP000252519"/>
    </source>
</evidence>
<dbReference type="EMBL" id="JOJR01000518">
    <property type="protein sequence ID" value="RCN36885.1"/>
    <property type="molecule type" value="Genomic_DNA"/>
</dbReference>
<dbReference type="Gene3D" id="3.30.505.10">
    <property type="entry name" value="SH2 domain"/>
    <property type="match status" value="1"/>
</dbReference>
<gene>
    <name evidence="3" type="ORF">ANCCAN_17228</name>
</gene>
<evidence type="ECO:0000313" key="3">
    <source>
        <dbReference type="EMBL" id="RCN36885.1"/>
    </source>
</evidence>
<evidence type="ECO:0000259" key="2">
    <source>
        <dbReference type="PROSITE" id="PS50001"/>
    </source>
</evidence>
<organism evidence="3 4">
    <name type="scientific">Ancylostoma caninum</name>
    <name type="common">Dog hookworm</name>
    <dbReference type="NCBI Taxonomy" id="29170"/>
    <lineage>
        <taxon>Eukaryota</taxon>
        <taxon>Metazoa</taxon>
        <taxon>Ecdysozoa</taxon>
        <taxon>Nematoda</taxon>
        <taxon>Chromadorea</taxon>
        <taxon>Rhabditida</taxon>
        <taxon>Rhabditina</taxon>
        <taxon>Rhabditomorpha</taxon>
        <taxon>Strongyloidea</taxon>
        <taxon>Ancylostomatidae</taxon>
        <taxon>Ancylostomatinae</taxon>
        <taxon>Ancylostoma</taxon>
    </lineage>
</organism>
<dbReference type="SUPFAM" id="SSF55550">
    <property type="entry name" value="SH2 domain"/>
    <property type="match status" value="1"/>
</dbReference>
<comment type="caution">
    <text evidence="3">The sequence shown here is derived from an EMBL/GenBank/DDBJ whole genome shotgun (WGS) entry which is preliminary data.</text>
</comment>
<dbReference type="Proteomes" id="UP000252519">
    <property type="component" value="Unassembled WGS sequence"/>
</dbReference>
<dbReference type="AlphaFoldDB" id="A0A368G1N9"/>
<dbReference type="InterPro" id="IPR036860">
    <property type="entry name" value="SH2_dom_sf"/>
</dbReference>
<keyword evidence="4" id="KW-1185">Reference proteome</keyword>
<protein>
    <recommendedName>
        <fullName evidence="2">SH2 domain-containing protein</fullName>
    </recommendedName>
</protein>
<accession>A0A368G1N9</accession>
<feature type="domain" description="SH2" evidence="2">
    <location>
        <begin position="44"/>
        <end position="106"/>
    </location>
</feature>
<dbReference type="OrthoDB" id="5870320at2759"/>
<dbReference type="Pfam" id="PF00017">
    <property type="entry name" value="SH2"/>
    <property type="match status" value="1"/>
</dbReference>
<evidence type="ECO:0000256" key="1">
    <source>
        <dbReference type="PROSITE-ProRule" id="PRU00191"/>
    </source>
</evidence>
<keyword evidence="1" id="KW-0727">SH2 domain</keyword>
<dbReference type="STRING" id="29170.A0A368G1N9"/>
<dbReference type="InterPro" id="IPR000980">
    <property type="entry name" value="SH2"/>
</dbReference>
<reference evidence="3 4" key="1">
    <citation type="submission" date="2014-10" db="EMBL/GenBank/DDBJ databases">
        <title>Draft genome of the hookworm Ancylostoma caninum.</title>
        <authorList>
            <person name="Mitreva M."/>
        </authorList>
    </citation>
    <scope>NUCLEOTIDE SEQUENCE [LARGE SCALE GENOMIC DNA]</scope>
    <source>
        <strain evidence="3 4">Baltimore</strain>
    </source>
</reference>